<evidence type="ECO:0000256" key="6">
    <source>
        <dbReference type="ARBA" id="ARBA00023033"/>
    </source>
</evidence>
<protein>
    <recommendedName>
        <fullName evidence="10">Cytochrome P450 52A11</fullName>
    </recommendedName>
</protein>
<evidence type="ECO:0008006" key="10">
    <source>
        <dbReference type="Google" id="ProtNLM"/>
    </source>
</evidence>
<comment type="similarity">
    <text evidence="1">Belongs to the cytochrome P450 family.</text>
</comment>
<dbReference type="InterPro" id="IPR002401">
    <property type="entry name" value="Cyt_P450_E_grp-I"/>
</dbReference>
<sequence length="567" mass="63957">MALLNLIWSNHMEKLSALLRWEILVLVAILLTMASYLRKTTKAKPIDLQQYSRFPQPEPVDPVRGHWPWIEKAAAEGDPRRAFDEILYEQAEKLGFPPVLLVDFRPIEKFPVLFILDNDVAEQVTKPNKSFRTSMPKHPSIQQLAPLVGARSLVTTDGDEWNALYKRIRPGFQPSHLLSLVDVILDKSETFIELMEQKAASGDTFHLESYTTNLVFDIIGIVTFAMDLNAQIDGKQSEILLTYRALSQAFNKRPFGGVSWRDYFSANEREIRSKDKHLDSILKAVIKKQHKGMLSENIDPETKNKSVATLSLQGIDRLTPRILQQTSDTLRGFLFAGHDTTSILLQWAFYELHIHPSAAQTLKAELDCVFGPNTHPSTVVKALRSPEAGPLLKRLCYTDALIKETLRLHPPGTTARIAPSSSNTMLTLPDGDTLCIDGLCVTPRAYTIQRHPKVFGDSRNDFQPERWLRDEGKNIPESSFRPYERGPRRCTGSELANLETKIVIACVARRFDFVKQGLGELDLDEKGLVQVDEKGKAKTKSTLFSTYQVTAKPVDGMEIKVQIKKPS</sequence>
<proteinExistence type="inferred from homology"/>
<evidence type="ECO:0000256" key="7">
    <source>
        <dbReference type="PIRSR" id="PIRSR602401-1"/>
    </source>
</evidence>
<dbReference type="PRINTS" id="PR00463">
    <property type="entry name" value="EP450I"/>
</dbReference>
<dbReference type="InterPro" id="IPR036396">
    <property type="entry name" value="Cyt_P450_sf"/>
</dbReference>
<evidence type="ECO:0000256" key="5">
    <source>
        <dbReference type="ARBA" id="ARBA00023004"/>
    </source>
</evidence>
<evidence type="ECO:0000256" key="3">
    <source>
        <dbReference type="ARBA" id="ARBA00022723"/>
    </source>
</evidence>
<dbReference type="EMBL" id="WNKQ01000008">
    <property type="protein sequence ID" value="KAF5850019.1"/>
    <property type="molecule type" value="Genomic_DNA"/>
</dbReference>
<keyword evidence="3 7" id="KW-0479">Metal-binding</keyword>
<dbReference type="Proteomes" id="UP000624244">
    <property type="component" value="Unassembled WGS sequence"/>
</dbReference>
<dbReference type="Pfam" id="PF00067">
    <property type="entry name" value="p450"/>
    <property type="match status" value="1"/>
</dbReference>
<evidence type="ECO:0000313" key="8">
    <source>
        <dbReference type="EMBL" id="KAF5850019.1"/>
    </source>
</evidence>
<dbReference type="PRINTS" id="PR00385">
    <property type="entry name" value="P450"/>
</dbReference>
<evidence type="ECO:0000256" key="2">
    <source>
        <dbReference type="ARBA" id="ARBA00022617"/>
    </source>
</evidence>
<accession>A0A8H6DW38</accession>
<evidence type="ECO:0000256" key="1">
    <source>
        <dbReference type="ARBA" id="ARBA00010617"/>
    </source>
</evidence>
<keyword evidence="2 7" id="KW-0349">Heme</keyword>
<keyword evidence="5 7" id="KW-0408">Iron</keyword>
<comment type="cofactor">
    <cofactor evidence="7">
        <name>heme</name>
        <dbReference type="ChEBI" id="CHEBI:30413"/>
    </cofactor>
</comment>
<evidence type="ECO:0000313" key="9">
    <source>
        <dbReference type="Proteomes" id="UP000624244"/>
    </source>
</evidence>
<dbReference type="GO" id="GO:0020037">
    <property type="term" value="F:heme binding"/>
    <property type="evidence" value="ECO:0007669"/>
    <property type="project" value="InterPro"/>
</dbReference>
<dbReference type="SUPFAM" id="SSF48264">
    <property type="entry name" value="Cytochrome P450"/>
    <property type="match status" value="1"/>
</dbReference>
<name>A0A8H6DW38_COCSA</name>
<reference evidence="8" key="1">
    <citation type="submission" date="2019-11" db="EMBL/GenBank/DDBJ databases">
        <title>Bipolaris sorokiniana Genome sequencing.</title>
        <authorList>
            <person name="Wang H."/>
        </authorList>
    </citation>
    <scope>NUCLEOTIDE SEQUENCE</scope>
</reference>
<evidence type="ECO:0000256" key="4">
    <source>
        <dbReference type="ARBA" id="ARBA00023002"/>
    </source>
</evidence>
<dbReference type="Gene3D" id="1.10.630.10">
    <property type="entry name" value="Cytochrome P450"/>
    <property type="match status" value="1"/>
</dbReference>
<comment type="caution">
    <text evidence="8">The sequence shown here is derived from an EMBL/GenBank/DDBJ whole genome shotgun (WGS) entry which is preliminary data.</text>
</comment>
<dbReference type="GO" id="GO:0016705">
    <property type="term" value="F:oxidoreductase activity, acting on paired donors, with incorporation or reduction of molecular oxygen"/>
    <property type="evidence" value="ECO:0007669"/>
    <property type="project" value="InterPro"/>
</dbReference>
<keyword evidence="4" id="KW-0560">Oxidoreductase</keyword>
<dbReference type="InterPro" id="IPR001128">
    <property type="entry name" value="Cyt_P450"/>
</dbReference>
<dbReference type="GO" id="GO:0005506">
    <property type="term" value="F:iron ion binding"/>
    <property type="evidence" value="ECO:0007669"/>
    <property type="project" value="InterPro"/>
</dbReference>
<keyword evidence="6" id="KW-0503">Monooxygenase</keyword>
<dbReference type="PANTHER" id="PTHR24291:SF50">
    <property type="entry name" value="BIFUNCTIONAL ALBAFLAVENONE MONOOXYGENASE_TERPENE SYNTHASE"/>
    <property type="match status" value="1"/>
</dbReference>
<dbReference type="AlphaFoldDB" id="A0A8H6DW38"/>
<dbReference type="GO" id="GO:0004497">
    <property type="term" value="F:monooxygenase activity"/>
    <property type="evidence" value="ECO:0007669"/>
    <property type="project" value="UniProtKB-KW"/>
</dbReference>
<dbReference type="InterPro" id="IPR050196">
    <property type="entry name" value="Cytochrome_P450_Monoox"/>
</dbReference>
<feature type="binding site" description="axial binding residue" evidence="7">
    <location>
        <position position="490"/>
    </location>
    <ligand>
        <name>heme</name>
        <dbReference type="ChEBI" id="CHEBI:30413"/>
    </ligand>
    <ligandPart>
        <name>Fe</name>
        <dbReference type="ChEBI" id="CHEBI:18248"/>
    </ligandPart>
</feature>
<organism evidence="8 9">
    <name type="scientific">Cochliobolus sativus</name>
    <name type="common">Common root rot and spot blotch fungus</name>
    <name type="synonym">Bipolaris sorokiniana</name>
    <dbReference type="NCBI Taxonomy" id="45130"/>
    <lineage>
        <taxon>Eukaryota</taxon>
        <taxon>Fungi</taxon>
        <taxon>Dikarya</taxon>
        <taxon>Ascomycota</taxon>
        <taxon>Pezizomycotina</taxon>
        <taxon>Dothideomycetes</taxon>
        <taxon>Pleosporomycetidae</taxon>
        <taxon>Pleosporales</taxon>
        <taxon>Pleosporineae</taxon>
        <taxon>Pleosporaceae</taxon>
        <taxon>Bipolaris</taxon>
    </lineage>
</organism>
<dbReference type="PANTHER" id="PTHR24291">
    <property type="entry name" value="CYTOCHROME P450 FAMILY 4"/>
    <property type="match status" value="1"/>
</dbReference>
<gene>
    <name evidence="8" type="ORF">GGP41_005481</name>
</gene>